<organism evidence="2 3">
    <name type="scientific">Diversispora eburnea</name>
    <dbReference type="NCBI Taxonomy" id="1213867"/>
    <lineage>
        <taxon>Eukaryota</taxon>
        <taxon>Fungi</taxon>
        <taxon>Fungi incertae sedis</taxon>
        <taxon>Mucoromycota</taxon>
        <taxon>Glomeromycotina</taxon>
        <taxon>Glomeromycetes</taxon>
        <taxon>Diversisporales</taxon>
        <taxon>Diversisporaceae</taxon>
        <taxon>Diversispora</taxon>
    </lineage>
</organism>
<dbReference type="AlphaFoldDB" id="A0A9N9CFM3"/>
<feature type="region of interest" description="Disordered" evidence="1">
    <location>
        <begin position="54"/>
        <end position="83"/>
    </location>
</feature>
<keyword evidence="3" id="KW-1185">Reference proteome</keyword>
<evidence type="ECO:0000256" key="1">
    <source>
        <dbReference type="SAM" id="MobiDB-lite"/>
    </source>
</evidence>
<proteinExistence type="predicted"/>
<dbReference type="EMBL" id="CAJVPK010001904">
    <property type="protein sequence ID" value="CAG8601756.1"/>
    <property type="molecule type" value="Genomic_DNA"/>
</dbReference>
<evidence type="ECO:0000313" key="2">
    <source>
        <dbReference type="EMBL" id="CAG8601756.1"/>
    </source>
</evidence>
<sequence>MIFLILLILHWCISEESHITAHKYHAELVAEFEALEKPLDSKKVEAELTDLTDLTDFESSNNGDDKNQDSSSNSKKYQHIKNQDSESTMNLDFIDKIVKITFTDEEISLLFLNPKRNRKNQTANY</sequence>
<gene>
    <name evidence="2" type="ORF">DEBURN_LOCUS9556</name>
</gene>
<dbReference type="OrthoDB" id="2436973at2759"/>
<evidence type="ECO:0000313" key="3">
    <source>
        <dbReference type="Proteomes" id="UP000789706"/>
    </source>
</evidence>
<dbReference type="Proteomes" id="UP000789706">
    <property type="component" value="Unassembled WGS sequence"/>
</dbReference>
<protein>
    <submittedName>
        <fullName evidence="2">210_t:CDS:1</fullName>
    </submittedName>
</protein>
<reference evidence="2" key="1">
    <citation type="submission" date="2021-06" db="EMBL/GenBank/DDBJ databases">
        <authorList>
            <person name="Kallberg Y."/>
            <person name="Tangrot J."/>
            <person name="Rosling A."/>
        </authorList>
    </citation>
    <scope>NUCLEOTIDE SEQUENCE</scope>
    <source>
        <strain evidence="2">AZ414A</strain>
    </source>
</reference>
<name>A0A9N9CFM3_9GLOM</name>
<comment type="caution">
    <text evidence="2">The sequence shown here is derived from an EMBL/GenBank/DDBJ whole genome shotgun (WGS) entry which is preliminary data.</text>
</comment>
<accession>A0A9N9CFM3</accession>